<evidence type="ECO:0000256" key="1">
    <source>
        <dbReference type="SAM" id="SignalP"/>
    </source>
</evidence>
<protein>
    <submittedName>
        <fullName evidence="2">Uncharacterized protein</fullName>
    </submittedName>
</protein>
<accession>A0AAV1ZPR0</accession>
<organism evidence="2 3">
    <name type="scientific">Larinioides sclopetarius</name>
    <dbReference type="NCBI Taxonomy" id="280406"/>
    <lineage>
        <taxon>Eukaryota</taxon>
        <taxon>Metazoa</taxon>
        <taxon>Ecdysozoa</taxon>
        <taxon>Arthropoda</taxon>
        <taxon>Chelicerata</taxon>
        <taxon>Arachnida</taxon>
        <taxon>Araneae</taxon>
        <taxon>Araneomorphae</taxon>
        <taxon>Entelegynae</taxon>
        <taxon>Araneoidea</taxon>
        <taxon>Araneidae</taxon>
        <taxon>Larinioides</taxon>
    </lineage>
</organism>
<evidence type="ECO:0000313" key="3">
    <source>
        <dbReference type="Proteomes" id="UP001497382"/>
    </source>
</evidence>
<gene>
    <name evidence="2" type="ORF">LARSCL_LOCUS6335</name>
</gene>
<dbReference type="Proteomes" id="UP001497382">
    <property type="component" value="Unassembled WGS sequence"/>
</dbReference>
<feature type="chain" id="PRO_5043976689" evidence="1">
    <location>
        <begin position="25"/>
        <end position="136"/>
    </location>
</feature>
<sequence>MMNIQLGSIPSVLFLSTVVTEVQSCSSASDCKANECCVVPMAKASRGSCKKRAAYRKPCIHPDKNNGGRYFRFCPCGEGLTCRMAEKLEAKYADVDVFFFMNKCYKAGPAGATKEVVIKDKKIPGGEIIEEDIEDR</sequence>
<evidence type="ECO:0000313" key="2">
    <source>
        <dbReference type="EMBL" id="CAL1272354.1"/>
    </source>
</evidence>
<reference evidence="2 3" key="1">
    <citation type="submission" date="2024-04" db="EMBL/GenBank/DDBJ databases">
        <authorList>
            <person name="Rising A."/>
            <person name="Reimegard J."/>
            <person name="Sonavane S."/>
            <person name="Akerstrom W."/>
            <person name="Nylinder S."/>
            <person name="Hedman E."/>
            <person name="Kallberg Y."/>
        </authorList>
    </citation>
    <scope>NUCLEOTIDE SEQUENCE [LARGE SCALE GENOMIC DNA]</scope>
</reference>
<proteinExistence type="predicted"/>
<dbReference type="EMBL" id="CAXIEN010000060">
    <property type="protein sequence ID" value="CAL1272354.1"/>
    <property type="molecule type" value="Genomic_DNA"/>
</dbReference>
<dbReference type="Gene3D" id="2.10.80.10">
    <property type="entry name" value="Lipase, subunit A"/>
    <property type="match status" value="1"/>
</dbReference>
<comment type="caution">
    <text evidence="2">The sequence shown here is derived from an EMBL/GenBank/DDBJ whole genome shotgun (WGS) entry which is preliminary data.</text>
</comment>
<keyword evidence="3" id="KW-1185">Reference proteome</keyword>
<keyword evidence="1" id="KW-0732">Signal</keyword>
<name>A0AAV1ZPR0_9ARAC</name>
<feature type="signal peptide" evidence="1">
    <location>
        <begin position="1"/>
        <end position="24"/>
    </location>
</feature>
<dbReference type="AlphaFoldDB" id="A0AAV1ZPR0"/>